<feature type="region of interest" description="Disordered" evidence="1">
    <location>
        <begin position="35"/>
        <end position="63"/>
    </location>
</feature>
<gene>
    <name evidence="2" type="ORF">HDG41_002629</name>
</gene>
<feature type="compositionally biased region" description="Basic and acidic residues" evidence="1">
    <location>
        <begin position="1"/>
        <end position="11"/>
    </location>
</feature>
<evidence type="ECO:0000313" key="3">
    <source>
        <dbReference type="Proteomes" id="UP000592820"/>
    </source>
</evidence>
<name>A0A7W8L4Z2_9BURK</name>
<dbReference type="EMBL" id="JACHDE010000003">
    <property type="protein sequence ID" value="MBB5400580.1"/>
    <property type="molecule type" value="Genomic_DNA"/>
</dbReference>
<protein>
    <submittedName>
        <fullName evidence="2">Uncharacterized protein</fullName>
    </submittedName>
</protein>
<feature type="compositionally biased region" description="Basic and acidic residues" evidence="1">
    <location>
        <begin position="39"/>
        <end position="53"/>
    </location>
</feature>
<evidence type="ECO:0000313" key="2">
    <source>
        <dbReference type="EMBL" id="MBB5400580.1"/>
    </source>
</evidence>
<reference evidence="2 3" key="1">
    <citation type="submission" date="2020-08" db="EMBL/GenBank/DDBJ databases">
        <title>Genomic Encyclopedia of Type Strains, Phase IV (KMG-V): Genome sequencing to study the core and pangenomes of soil and plant-associated prokaryotes.</title>
        <authorList>
            <person name="Whitman W."/>
        </authorList>
    </citation>
    <scope>NUCLEOTIDE SEQUENCE [LARGE SCALE GENOMIC DNA]</scope>
    <source>
        <strain evidence="2 3">JPY162</strain>
    </source>
</reference>
<accession>A0A7W8L4Z2</accession>
<feature type="compositionally biased region" description="Low complexity" evidence="1">
    <location>
        <begin position="54"/>
        <end position="63"/>
    </location>
</feature>
<dbReference type="Proteomes" id="UP000592820">
    <property type="component" value="Unassembled WGS sequence"/>
</dbReference>
<evidence type="ECO:0000256" key="1">
    <source>
        <dbReference type="SAM" id="MobiDB-lite"/>
    </source>
</evidence>
<dbReference type="AlphaFoldDB" id="A0A7W8L4Z2"/>
<dbReference type="RefSeq" id="WP_184226231.1">
    <property type="nucleotide sequence ID" value="NZ_JACHDE010000003.1"/>
</dbReference>
<proteinExistence type="predicted"/>
<feature type="region of interest" description="Disordered" evidence="1">
    <location>
        <begin position="1"/>
        <end position="22"/>
    </location>
</feature>
<comment type="caution">
    <text evidence="2">The sequence shown here is derived from an EMBL/GenBank/DDBJ whole genome shotgun (WGS) entry which is preliminary data.</text>
</comment>
<sequence>MKLILNEKNEGSAKGFGPSRTPSFLPEVIAKTVRSQVKATERQEKARTRRAGDARAANGAMER</sequence>
<organism evidence="2 3">
    <name type="scientific">Paraburkholderia youngii</name>
    <dbReference type="NCBI Taxonomy" id="2782701"/>
    <lineage>
        <taxon>Bacteria</taxon>
        <taxon>Pseudomonadati</taxon>
        <taxon>Pseudomonadota</taxon>
        <taxon>Betaproteobacteria</taxon>
        <taxon>Burkholderiales</taxon>
        <taxon>Burkholderiaceae</taxon>
        <taxon>Paraburkholderia</taxon>
    </lineage>
</organism>